<evidence type="ECO:0000256" key="5">
    <source>
        <dbReference type="ARBA" id="ARBA00022692"/>
    </source>
</evidence>
<dbReference type="PANTHER" id="PTHR30026">
    <property type="entry name" value="OUTER MEMBRANE PROTEIN TOLC"/>
    <property type="match status" value="1"/>
</dbReference>
<evidence type="ECO:0000256" key="3">
    <source>
        <dbReference type="ARBA" id="ARBA00022448"/>
    </source>
</evidence>
<reference evidence="8 9" key="1">
    <citation type="submission" date="2016-11" db="EMBL/GenBank/DDBJ databases">
        <authorList>
            <person name="Jaros S."/>
            <person name="Januszkiewicz K."/>
            <person name="Wedrychowicz H."/>
        </authorList>
    </citation>
    <scope>NUCLEOTIDE SEQUENCE [LARGE SCALE GENOMIC DNA]</scope>
    <source>
        <strain evidence="8 9">KHT3</strain>
    </source>
</reference>
<dbReference type="OrthoDB" id="940457at2"/>
<dbReference type="SUPFAM" id="SSF56954">
    <property type="entry name" value="Outer membrane efflux proteins (OEP)"/>
    <property type="match status" value="1"/>
</dbReference>
<dbReference type="RefSeq" id="WP_073208569.1">
    <property type="nucleotide sequence ID" value="NZ_FRBD01000012.1"/>
</dbReference>
<keyword evidence="4" id="KW-1134">Transmembrane beta strand</keyword>
<dbReference type="PANTHER" id="PTHR30026:SF20">
    <property type="entry name" value="OUTER MEMBRANE PROTEIN TOLC"/>
    <property type="match status" value="1"/>
</dbReference>
<protein>
    <submittedName>
        <fullName evidence="8">Outer membrane efflux protein</fullName>
    </submittedName>
</protein>
<dbReference type="PROSITE" id="PS51257">
    <property type="entry name" value="PROKAR_LIPOPROTEIN"/>
    <property type="match status" value="1"/>
</dbReference>
<evidence type="ECO:0000256" key="6">
    <source>
        <dbReference type="ARBA" id="ARBA00023136"/>
    </source>
</evidence>
<evidence type="ECO:0000256" key="7">
    <source>
        <dbReference type="ARBA" id="ARBA00023237"/>
    </source>
</evidence>
<dbReference type="AlphaFoldDB" id="A0A1M6VBQ9"/>
<proteinExistence type="inferred from homology"/>
<name>A0A1M6VBQ9_XYLRU</name>
<dbReference type="Pfam" id="PF02321">
    <property type="entry name" value="OEP"/>
    <property type="match status" value="1"/>
</dbReference>
<evidence type="ECO:0000313" key="9">
    <source>
        <dbReference type="Proteomes" id="UP000184130"/>
    </source>
</evidence>
<dbReference type="EMBL" id="FRBD01000012">
    <property type="protein sequence ID" value="SHK78943.1"/>
    <property type="molecule type" value="Genomic_DNA"/>
</dbReference>
<keyword evidence="6" id="KW-0472">Membrane</keyword>
<evidence type="ECO:0000256" key="1">
    <source>
        <dbReference type="ARBA" id="ARBA00004442"/>
    </source>
</evidence>
<accession>A0A1M6VBQ9</accession>
<evidence type="ECO:0000313" key="8">
    <source>
        <dbReference type="EMBL" id="SHK78943.1"/>
    </source>
</evidence>
<organism evidence="8 9">
    <name type="scientific">Xylanibacter ruminicola</name>
    <name type="common">Prevotella ruminicola</name>
    <dbReference type="NCBI Taxonomy" id="839"/>
    <lineage>
        <taxon>Bacteria</taxon>
        <taxon>Pseudomonadati</taxon>
        <taxon>Bacteroidota</taxon>
        <taxon>Bacteroidia</taxon>
        <taxon>Bacteroidales</taxon>
        <taxon>Prevotellaceae</taxon>
        <taxon>Xylanibacter</taxon>
    </lineage>
</organism>
<keyword evidence="3" id="KW-0813">Transport</keyword>
<evidence type="ECO:0000256" key="4">
    <source>
        <dbReference type="ARBA" id="ARBA00022452"/>
    </source>
</evidence>
<keyword evidence="5" id="KW-0812">Transmembrane</keyword>
<dbReference type="GO" id="GO:1990281">
    <property type="term" value="C:efflux pump complex"/>
    <property type="evidence" value="ECO:0007669"/>
    <property type="project" value="TreeGrafter"/>
</dbReference>
<dbReference type="InterPro" id="IPR051906">
    <property type="entry name" value="TolC-like"/>
</dbReference>
<dbReference type="InterPro" id="IPR003423">
    <property type="entry name" value="OMP_efflux"/>
</dbReference>
<gene>
    <name evidence="8" type="ORF">SAMN05216463_11239</name>
</gene>
<dbReference type="Gene3D" id="1.20.1600.10">
    <property type="entry name" value="Outer membrane efflux proteins (OEP)"/>
    <property type="match status" value="1"/>
</dbReference>
<dbReference type="GO" id="GO:0015562">
    <property type="term" value="F:efflux transmembrane transporter activity"/>
    <property type="evidence" value="ECO:0007669"/>
    <property type="project" value="InterPro"/>
</dbReference>
<comment type="subcellular location">
    <subcellularLocation>
        <location evidence="1">Cell outer membrane</location>
    </subcellularLocation>
</comment>
<dbReference type="GO" id="GO:0015288">
    <property type="term" value="F:porin activity"/>
    <property type="evidence" value="ECO:0007669"/>
    <property type="project" value="TreeGrafter"/>
</dbReference>
<sequence length="472" mass="53937">MMKKLRYTGVIILLLGCQAIGRAQSLQQVIAMAQDSAITAFQSRYEYDSRKAQYEEFEALRKPQVYLDVMPNYSRVISDPTRNYVYLRNYDRLSASAQLKLTQKVLNWGGEAYMGSQAMWSEYFANDKNSYPRDFVATPILLGYRQSLLGYNPYRWEKLVEDQRLKAAQQQHSYELHLIAEEATRRFFRLVCAQGILDMCERNKQTADTLYAIAKEKASIAMVTLAELRSLELQRLNASNALFTARNEEQVAREALKSYLKVDKLNLRMTVPDAPRPLDMTTDVALQLAKSNSPVFQHQKALLLEAAHQQQKAKNEKGINVGLDVNVGFQQLGSNLGEAYRSQQFYMLGAVTVSVPLMDHGAAKKRYEAATAWTARETSALDEVERALCEDVLTTLQNLQSHQQLLEHTDQAVKMADEVFELNAENYANGICDINTYSLAQSRRDNAYNQHLTALEKYWTTYYHLLTLTQHE</sequence>
<evidence type="ECO:0000256" key="2">
    <source>
        <dbReference type="ARBA" id="ARBA00007613"/>
    </source>
</evidence>
<comment type="similarity">
    <text evidence="2">Belongs to the outer membrane factor (OMF) (TC 1.B.17) family.</text>
</comment>
<dbReference type="GO" id="GO:0009279">
    <property type="term" value="C:cell outer membrane"/>
    <property type="evidence" value="ECO:0007669"/>
    <property type="project" value="UniProtKB-SubCell"/>
</dbReference>
<keyword evidence="7" id="KW-0998">Cell outer membrane</keyword>
<dbReference type="Proteomes" id="UP000184130">
    <property type="component" value="Unassembled WGS sequence"/>
</dbReference>